<dbReference type="EMBL" id="FNCQ01000004">
    <property type="protein sequence ID" value="SDG44688.1"/>
    <property type="molecule type" value="Genomic_DNA"/>
</dbReference>
<evidence type="ECO:0000256" key="1">
    <source>
        <dbReference type="SAM" id="Phobius"/>
    </source>
</evidence>
<keyword evidence="1" id="KW-1133">Transmembrane helix</keyword>
<dbReference type="STRING" id="645274.SAMN04487901_10457"/>
<proteinExistence type="predicted"/>
<organism evidence="2 3">
    <name type="scientific">Prevotella communis</name>
    <dbReference type="NCBI Taxonomy" id="2913614"/>
    <lineage>
        <taxon>Bacteria</taxon>
        <taxon>Pseudomonadati</taxon>
        <taxon>Bacteroidota</taxon>
        <taxon>Bacteroidia</taxon>
        <taxon>Bacteroidales</taxon>
        <taxon>Prevotellaceae</taxon>
        <taxon>Prevotella</taxon>
    </lineage>
</organism>
<feature type="transmembrane region" description="Helical" evidence="1">
    <location>
        <begin position="104"/>
        <end position="123"/>
    </location>
</feature>
<evidence type="ECO:0000313" key="3">
    <source>
        <dbReference type="Proteomes" id="UP000198779"/>
    </source>
</evidence>
<gene>
    <name evidence="2" type="ORF">SAMN04487901_10457</name>
</gene>
<dbReference type="Proteomes" id="UP000198779">
    <property type="component" value="Unassembled WGS sequence"/>
</dbReference>
<keyword evidence="1" id="KW-0472">Membrane</keyword>
<keyword evidence="1" id="KW-0812">Transmembrane</keyword>
<protein>
    <submittedName>
        <fullName evidence="2">Uncharacterized protein</fullName>
    </submittedName>
</protein>
<dbReference type="AlphaFoldDB" id="A0A1G7UBD5"/>
<reference evidence="3" key="1">
    <citation type="submission" date="2016-10" db="EMBL/GenBank/DDBJ databases">
        <authorList>
            <person name="Varghese N."/>
            <person name="Submissions S."/>
        </authorList>
    </citation>
    <scope>NUCLEOTIDE SEQUENCE [LARGE SCALE GENOMIC DNA]</scope>
    <source>
        <strain evidence="3">BP1-148</strain>
    </source>
</reference>
<sequence length="133" mass="15455">MKQLNKWQNAIFMVSALLMVVGAGAGIFRWYYFPYVYAVGAIGYASMQMLQRYEGRDFTIRRLRRVMLFSDVLLLLTAVFMFASQDNSLGLDRIIYLQYVNNNWVVVLLVAAVLQLYTTYRISSELEKEAKKL</sequence>
<feature type="transmembrane region" description="Helical" evidence="1">
    <location>
        <begin position="65"/>
        <end position="84"/>
    </location>
</feature>
<accession>A0A1G7UBD5</accession>
<dbReference type="RefSeq" id="WP_091815525.1">
    <property type="nucleotide sequence ID" value="NZ_CP091790.1"/>
</dbReference>
<keyword evidence="3" id="KW-1185">Reference proteome</keyword>
<evidence type="ECO:0000313" key="2">
    <source>
        <dbReference type="EMBL" id="SDG44688.1"/>
    </source>
</evidence>
<name>A0A1G7UBD5_9BACT</name>